<reference evidence="4" key="1">
    <citation type="journal article" date="2019" name="Int. J. Syst. Evol. Microbiol.">
        <title>The Global Catalogue of Microorganisms (GCM) 10K type strain sequencing project: providing services to taxonomists for standard genome sequencing and annotation.</title>
        <authorList>
            <consortium name="The Broad Institute Genomics Platform"/>
            <consortium name="The Broad Institute Genome Sequencing Center for Infectious Disease"/>
            <person name="Wu L."/>
            <person name="Ma J."/>
        </authorList>
    </citation>
    <scope>NUCLEOTIDE SEQUENCE [LARGE SCALE GENOMIC DNA]</scope>
    <source>
        <strain evidence="4">CCM 8951</strain>
    </source>
</reference>
<comment type="caution">
    <text evidence="3">The sequence shown here is derived from an EMBL/GenBank/DDBJ whole genome shotgun (WGS) entry which is preliminary data.</text>
</comment>
<dbReference type="InterPro" id="IPR008278">
    <property type="entry name" value="4-PPantetheinyl_Trfase_dom"/>
</dbReference>
<dbReference type="Proteomes" id="UP001597244">
    <property type="component" value="Unassembled WGS sequence"/>
</dbReference>
<evidence type="ECO:0000313" key="4">
    <source>
        <dbReference type="Proteomes" id="UP001597244"/>
    </source>
</evidence>
<gene>
    <name evidence="3" type="ORF">ACFQ4L_06165</name>
</gene>
<name>A0ABW4DPC4_9LACO</name>
<dbReference type="EMBL" id="JBHTOF010000072">
    <property type="protein sequence ID" value="MFD1465663.1"/>
    <property type="molecule type" value="Genomic_DNA"/>
</dbReference>
<feature type="domain" description="4'-phosphopantetheinyl transferase" evidence="2">
    <location>
        <begin position="4"/>
        <end position="79"/>
    </location>
</feature>
<dbReference type="Gene3D" id="3.90.470.20">
    <property type="entry name" value="4'-phosphopantetheinyl transferase domain"/>
    <property type="match status" value="1"/>
</dbReference>
<evidence type="ECO:0000259" key="2">
    <source>
        <dbReference type="Pfam" id="PF01648"/>
    </source>
</evidence>
<sequence>MIKGLGIDVQSIDRTSKLIDKYGELLINKVYTKLEWEQANAAILLPKSKLFALMFSFKESAVKAIGSGFNGFEFYEVEITGNIFQPKIYFRSNVYNKYEREKIKKIHSNGTTTESIVFTQVILEG</sequence>
<organism evidence="3 4">
    <name type="scientific">Lapidilactobacillus mulanensis</name>
    <dbReference type="NCBI Taxonomy" id="2485999"/>
    <lineage>
        <taxon>Bacteria</taxon>
        <taxon>Bacillati</taxon>
        <taxon>Bacillota</taxon>
        <taxon>Bacilli</taxon>
        <taxon>Lactobacillales</taxon>
        <taxon>Lactobacillaceae</taxon>
        <taxon>Lapidilactobacillus</taxon>
    </lineage>
</organism>
<keyword evidence="4" id="KW-1185">Reference proteome</keyword>
<dbReference type="GO" id="GO:0016740">
    <property type="term" value="F:transferase activity"/>
    <property type="evidence" value="ECO:0007669"/>
    <property type="project" value="UniProtKB-KW"/>
</dbReference>
<dbReference type="SUPFAM" id="SSF56214">
    <property type="entry name" value="4'-phosphopantetheinyl transferase"/>
    <property type="match status" value="1"/>
</dbReference>
<accession>A0ABW4DPC4</accession>
<protein>
    <submittedName>
        <fullName evidence="3">4'-phosphopantetheinyl transferase superfamily protein</fullName>
    </submittedName>
</protein>
<keyword evidence="1 3" id="KW-0808">Transferase</keyword>
<evidence type="ECO:0000256" key="1">
    <source>
        <dbReference type="ARBA" id="ARBA00022679"/>
    </source>
</evidence>
<proteinExistence type="predicted"/>
<evidence type="ECO:0000313" key="3">
    <source>
        <dbReference type="EMBL" id="MFD1465663.1"/>
    </source>
</evidence>
<dbReference type="RefSeq" id="WP_164506639.1">
    <property type="nucleotide sequence ID" value="NZ_JBHTOF010000072.1"/>
</dbReference>
<dbReference type="InterPro" id="IPR037143">
    <property type="entry name" value="4-PPantetheinyl_Trfase_dom_sf"/>
</dbReference>
<dbReference type="Pfam" id="PF01648">
    <property type="entry name" value="ACPS"/>
    <property type="match status" value="1"/>
</dbReference>